<proteinExistence type="predicted"/>
<reference evidence="2" key="2">
    <citation type="submission" date="2023-04" db="EMBL/GenBank/DDBJ databases">
        <authorList>
            <person name="Bruccoleri R.E."/>
            <person name="Oakeley E.J."/>
            <person name="Faust A.-M."/>
            <person name="Dessus-Babus S."/>
            <person name="Altorfer M."/>
            <person name="Burckhardt D."/>
            <person name="Oertli M."/>
            <person name="Naumann U."/>
            <person name="Petersen F."/>
            <person name="Wong J."/>
        </authorList>
    </citation>
    <scope>NUCLEOTIDE SEQUENCE</scope>
    <source>
        <strain evidence="2">GSM-AAB239-AS_SAM_17_03QT</strain>
        <tissue evidence="2">Leaf</tissue>
    </source>
</reference>
<gene>
    <name evidence="2" type="ORF">M6B38_316550</name>
</gene>
<evidence type="ECO:0000256" key="1">
    <source>
        <dbReference type="SAM" id="MobiDB-lite"/>
    </source>
</evidence>
<sequence length="144" mass="16876">MRFKSEQRLCGPSRKHTCDTDRMRQAHTAIMGEVLMRSHRYVSYMWLVHKVCNRAMAAARVFRSDPLTSDGRVNIRMDSAYSNRRRSDYIRRRSRRSSNCLALRGLRCSRSLGSHGRWMKKENEEQSWQQGIQAKKGGKEIPKS</sequence>
<dbReference type="AlphaFoldDB" id="A0AAX6HDJ8"/>
<reference evidence="2" key="1">
    <citation type="journal article" date="2023" name="GigaByte">
        <title>Genome assembly of the bearded iris, Iris pallida Lam.</title>
        <authorList>
            <person name="Bruccoleri R.E."/>
            <person name="Oakeley E.J."/>
            <person name="Faust A.M.E."/>
            <person name="Altorfer M."/>
            <person name="Dessus-Babus S."/>
            <person name="Burckhardt D."/>
            <person name="Oertli M."/>
            <person name="Naumann U."/>
            <person name="Petersen F."/>
            <person name="Wong J."/>
        </authorList>
    </citation>
    <scope>NUCLEOTIDE SEQUENCE</scope>
    <source>
        <strain evidence="2">GSM-AAB239-AS_SAM_17_03QT</strain>
    </source>
</reference>
<evidence type="ECO:0000313" key="2">
    <source>
        <dbReference type="EMBL" id="KAJ6839109.1"/>
    </source>
</evidence>
<dbReference type="EMBL" id="JANAVB010010199">
    <property type="protein sequence ID" value="KAJ6839109.1"/>
    <property type="molecule type" value="Genomic_DNA"/>
</dbReference>
<protein>
    <submittedName>
        <fullName evidence="2">Uncharacterized protein</fullName>
    </submittedName>
</protein>
<name>A0AAX6HDJ8_IRIPA</name>
<evidence type="ECO:0000313" key="3">
    <source>
        <dbReference type="Proteomes" id="UP001140949"/>
    </source>
</evidence>
<dbReference type="Proteomes" id="UP001140949">
    <property type="component" value="Unassembled WGS sequence"/>
</dbReference>
<comment type="caution">
    <text evidence="2">The sequence shown here is derived from an EMBL/GenBank/DDBJ whole genome shotgun (WGS) entry which is preliminary data.</text>
</comment>
<organism evidence="2 3">
    <name type="scientific">Iris pallida</name>
    <name type="common">Sweet iris</name>
    <dbReference type="NCBI Taxonomy" id="29817"/>
    <lineage>
        <taxon>Eukaryota</taxon>
        <taxon>Viridiplantae</taxon>
        <taxon>Streptophyta</taxon>
        <taxon>Embryophyta</taxon>
        <taxon>Tracheophyta</taxon>
        <taxon>Spermatophyta</taxon>
        <taxon>Magnoliopsida</taxon>
        <taxon>Liliopsida</taxon>
        <taxon>Asparagales</taxon>
        <taxon>Iridaceae</taxon>
        <taxon>Iridoideae</taxon>
        <taxon>Irideae</taxon>
        <taxon>Iris</taxon>
    </lineage>
</organism>
<keyword evidence="3" id="KW-1185">Reference proteome</keyword>
<accession>A0AAX6HDJ8</accession>
<feature type="region of interest" description="Disordered" evidence="1">
    <location>
        <begin position="117"/>
        <end position="144"/>
    </location>
</feature>